<reference evidence="2 3" key="1">
    <citation type="submission" date="2020-08" db="EMBL/GenBank/DDBJ databases">
        <title>Genomic Encyclopedia of Type Strains, Phase IV (KMG-IV): sequencing the most valuable type-strain genomes for metagenomic binning, comparative biology and taxonomic classification.</title>
        <authorList>
            <person name="Goeker M."/>
        </authorList>
    </citation>
    <scope>NUCLEOTIDE SEQUENCE [LARGE SCALE GENOMIC DNA]</scope>
    <source>
        <strain evidence="2 3">DSM 21769</strain>
    </source>
</reference>
<feature type="transmembrane region" description="Helical" evidence="1">
    <location>
        <begin position="86"/>
        <end position="107"/>
    </location>
</feature>
<evidence type="ECO:0000313" key="2">
    <source>
        <dbReference type="EMBL" id="MBB6451189.1"/>
    </source>
</evidence>
<dbReference type="RefSeq" id="WP_184405252.1">
    <property type="nucleotide sequence ID" value="NZ_JACHHJ010000005.1"/>
</dbReference>
<gene>
    <name evidence="2" type="ORF">HNR44_003183</name>
</gene>
<keyword evidence="3" id="KW-1185">Reference proteome</keyword>
<feature type="transmembrane region" description="Helical" evidence="1">
    <location>
        <begin position="47"/>
        <end position="65"/>
    </location>
</feature>
<keyword evidence="1" id="KW-1133">Transmembrane helix</keyword>
<evidence type="ECO:0000313" key="3">
    <source>
        <dbReference type="Proteomes" id="UP000568839"/>
    </source>
</evidence>
<comment type="caution">
    <text evidence="2">The sequence shown here is derived from an EMBL/GenBank/DDBJ whole genome shotgun (WGS) entry which is preliminary data.</text>
</comment>
<dbReference type="AlphaFoldDB" id="A0A841PR04"/>
<protein>
    <submittedName>
        <fullName evidence="2">Uncharacterized protein</fullName>
    </submittedName>
</protein>
<keyword evidence="1" id="KW-0472">Membrane</keyword>
<organism evidence="2 3">
    <name type="scientific">Geomicrobium halophilum</name>
    <dbReference type="NCBI Taxonomy" id="549000"/>
    <lineage>
        <taxon>Bacteria</taxon>
        <taxon>Bacillati</taxon>
        <taxon>Bacillota</taxon>
        <taxon>Bacilli</taxon>
        <taxon>Bacillales</taxon>
        <taxon>Geomicrobium</taxon>
    </lineage>
</organism>
<proteinExistence type="predicted"/>
<name>A0A841PR04_9BACL</name>
<feature type="transmembrane region" description="Helical" evidence="1">
    <location>
        <begin position="14"/>
        <end position="35"/>
    </location>
</feature>
<dbReference type="Proteomes" id="UP000568839">
    <property type="component" value="Unassembled WGS sequence"/>
</dbReference>
<accession>A0A841PR04</accession>
<sequence>MEDETEHNRVSKKVFIQHAILIPLFVCVGIFFHSLFRDGDLRSLVEIVSFFIFFSIVSTLFWLVFRKRLVKQEKQRIANKGSGRNLKNNVLYFGIMILILFVLWGIISF</sequence>
<evidence type="ECO:0000256" key="1">
    <source>
        <dbReference type="SAM" id="Phobius"/>
    </source>
</evidence>
<dbReference type="EMBL" id="JACHHJ010000005">
    <property type="protein sequence ID" value="MBB6451189.1"/>
    <property type="molecule type" value="Genomic_DNA"/>
</dbReference>
<keyword evidence="1" id="KW-0812">Transmembrane</keyword>